<dbReference type="PROSITE" id="PS51014">
    <property type="entry name" value="COBK_CBIJ"/>
    <property type="match status" value="1"/>
</dbReference>
<evidence type="ECO:0000256" key="2">
    <source>
        <dbReference type="ARBA" id="ARBA00022573"/>
    </source>
</evidence>
<comment type="pathway">
    <text evidence="1">Cofactor biosynthesis; adenosylcobalamin biosynthesis.</text>
</comment>
<protein>
    <submittedName>
        <fullName evidence="4">Precorrin-6A reductase</fullName>
        <ecNumber evidence="4">1.3.1.54</ecNumber>
    </submittedName>
</protein>
<keyword evidence="5" id="KW-1185">Reference proteome</keyword>
<comment type="caution">
    <text evidence="4">The sequence shown here is derived from an EMBL/GenBank/DDBJ whole genome shotgun (WGS) entry which is preliminary data.</text>
</comment>
<dbReference type="EC" id="1.3.1.54" evidence="4"/>
<evidence type="ECO:0000313" key="5">
    <source>
        <dbReference type="Proteomes" id="UP000446866"/>
    </source>
</evidence>
<name>A0A845QLF1_9FIRM</name>
<dbReference type="PANTHER" id="PTHR36925">
    <property type="entry name" value="COBALT-PRECORRIN-6A REDUCTASE"/>
    <property type="match status" value="1"/>
</dbReference>
<dbReference type="GO" id="GO:0009236">
    <property type="term" value="P:cobalamin biosynthetic process"/>
    <property type="evidence" value="ECO:0007669"/>
    <property type="project" value="UniProtKB-UniPathway"/>
</dbReference>
<reference evidence="4 5" key="1">
    <citation type="submission" date="2018-08" db="EMBL/GenBank/DDBJ databases">
        <title>Murine metabolic-syndrome-specific gut microbial biobank.</title>
        <authorList>
            <person name="Liu C."/>
        </authorList>
    </citation>
    <scope>NUCLEOTIDE SEQUENCE [LARGE SCALE GENOMIC DNA]</scope>
    <source>
        <strain evidence="4 5">28</strain>
    </source>
</reference>
<keyword evidence="3 4" id="KW-0560">Oxidoreductase</keyword>
<accession>A0A845QLF1</accession>
<dbReference type="NCBIfam" id="TIGR00715">
    <property type="entry name" value="precor6x_red"/>
    <property type="match status" value="1"/>
</dbReference>
<dbReference type="Pfam" id="PF02571">
    <property type="entry name" value="CbiJ"/>
    <property type="match status" value="1"/>
</dbReference>
<gene>
    <name evidence="4" type="primary">cobK</name>
    <name evidence="4" type="ORF">D0435_09705</name>
</gene>
<sequence>MDIKTCKKKRILVFAGTYEGHQLAKAFAERKWQSSADFCVATDYGSEMLTDIPGLSVLEGRLNLSEMEELMAAGDYGLVIDATHPYANLVTENIRGACENQSISYLRLLREKGNTAGEGIIEVATIEEAVNFLNRTDERVLLTTGAKELWKYSKMKGIQERAVARVLPSVSSVESCIAAGIAPKNIIAMQGPFIKEMNLAVMKQYGCRWLVTKNTGKPGGFDDKLSCLEEGFRIIVIGRPSEEAGYSFEEVIRKAADYYEK</sequence>
<proteinExistence type="predicted"/>
<dbReference type="PANTHER" id="PTHR36925:SF1">
    <property type="entry name" value="COBALT-PRECORRIN-6A REDUCTASE"/>
    <property type="match status" value="1"/>
</dbReference>
<evidence type="ECO:0000256" key="1">
    <source>
        <dbReference type="ARBA" id="ARBA00004953"/>
    </source>
</evidence>
<dbReference type="AlphaFoldDB" id="A0A845QLF1"/>
<dbReference type="UniPathway" id="UPA00148"/>
<dbReference type="Proteomes" id="UP000446866">
    <property type="component" value="Unassembled WGS sequence"/>
</dbReference>
<dbReference type="EMBL" id="QXWK01000017">
    <property type="protein sequence ID" value="NBH61925.1"/>
    <property type="molecule type" value="Genomic_DNA"/>
</dbReference>
<dbReference type="GO" id="GO:0016994">
    <property type="term" value="F:precorrin-6A reductase activity"/>
    <property type="evidence" value="ECO:0007669"/>
    <property type="project" value="UniProtKB-EC"/>
</dbReference>
<dbReference type="InterPro" id="IPR003723">
    <property type="entry name" value="Precorrin-6x_reduct"/>
</dbReference>
<dbReference type="RefSeq" id="WP_160202208.1">
    <property type="nucleotide sequence ID" value="NZ_QXWK01000017.1"/>
</dbReference>
<keyword evidence="2" id="KW-0169">Cobalamin biosynthesis</keyword>
<evidence type="ECO:0000256" key="3">
    <source>
        <dbReference type="ARBA" id="ARBA00023002"/>
    </source>
</evidence>
<evidence type="ECO:0000313" key="4">
    <source>
        <dbReference type="EMBL" id="NBH61925.1"/>
    </source>
</evidence>
<organism evidence="4 5">
    <name type="scientific">Anaerotruncus colihominis</name>
    <dbReference type="NCBI Taxonomy" id="169435"/>
    <lineage>
        <taxon>Bacteria</taxon>
        <taxon>Bacillati</taxon>
        <taxon>Bacillota</taxon>
        <taxon>Clostridia</taxon>
        <taxon>Eubacteriales</taxon>
        <taxon>Oscillospiraceae</taxon>
        <taxon>Anaerotruncus</taxon>
    </lineage>
</organism>